<comment type="function">
    <text evidence="10">Pyrophosphatase that hydrolyzes non-canonical purine nucleotides such as inosine triphosphate (ITP), deoxyinosine triphosphate (dITP) or xanthosine 5'-triphosphate (XTP) to their respective monophosphate derivatives. The enzyme does not distinguish between the deoxy- and ribose forms. Probably excludes non-canonical purines from RNA and DNA precursor pools, thus preventing their incorporation into RNA and DNA and avoiding chromosomal lesions.</text>
</comment>
<dbReference type="InterPro" id="IPR029001">
    <property type="entry name" value="ITPase-like_fam"/>
</dbReference>
<keyword evidence="13" id="KW-1185">Reference proteome</keyword>
<comment type="caution">
    <text evidence="12">The sequence shown here is derived from an EMBL/GenBank/DDBJ whole genome shotgun (WGS) entry which is preliminary data.</text>
</comment>
<feature type="binding site" evidence="10">
    <location>
        <begin position="177"/>
        <end position="178"/>
    </location>
    <ligand>
        <name>ITP</name>
        <dbReference type="ChEBI" id="CHEBI:61402"/>
    </ligand>
</feature>
<dbReference type="OrthoDB" id="6288734at2759"/>
<comment type="catalytic activity">
    <reaction evidence="10">
        <text>XTP + H2O = XMP + diphosphate + H(+)</text>
        <dbReference type="Rhea" id="RHEA:28610"/>
        <dbReference type="ChEBI" id="CHEBI:15377"/>
        <dbReference type="ChEBI" id="CHEBI:15378"/>
        <dbReference type="ChEBI" id="CHEBI:33019"/>
        <dbReference type="ChEBI" id="CHEBI:57464"/>
        <dbReference type="ChEBI" id="CHEBI:61314"/>
        <dbReference type="EC" id="3.6.1.66"/>
    </reaction>
</comment>
<accession>A0A9W4U1V8</accession>
<evidence type="ECO:0000256" key="1">
    <source>
        <dbReference type="ARBA" id="ARBA00008023"/>
    </source>
</evidence>
<dbReference type="PANTHER" id="PTHR11067">
    <property type="entry name" value="INOSINE TRIPHOSPHATE PYROPHOSPHATASE/HAM1 PROTEIN"/>
    <property type="match status" value="1"/>
</dbReference>
<evidence type="ECO:0000256" key="7">
    <source>
        <dbReference type="ARBA" id="ARBA00023080"/>
    </source>
</evidence>
<dbReference type="NCBIfam" id="TIGR00042">
    <property type="entry name" value="RdgB/HAM1 family non-canonical purine NTP pyrophosphatase"/>
    <property type="match status" value="1"/>
</dbReference>
<protein>
    <recommendedName>
        <fullName evidence="10">Inosine triphosphate pyrophosphatase</fullName>
        <shortName evidence="10">ITPase</shortName>
        <shortName evidence="10">Inosine triphosphatase</shortName>
        <ecNumber evidence="10">3.6.1.66</ecNumber>
    </recommendedName>
    <alternativeName>
        <fullName evidence="10">Non-canonical purine NTP pyrophosphatase</fullName>
    </alternativeName>
    <alternativeName>
        <fullName evidence="10">Non-standard purine NTP pyrophosphatase</fullName>
    </alternativeName>
    <alternativeName>
        <fullName evidence="10">Nucleoside-triphosphate diphosphatase</fullName>
    </alternativeName>
    <alternativeName>
        <fullName evidence="10">Nucleoside-triphosphate pyrophosphatase</fullName>
        <shortName evidence="10">NTPase</shortName>
    </alternativeName>
    <alternativeName>
        <fullName evidence="10">XTP/dITP diphosphatase</fullName>
    </alternativeName>
</protein>
<dbReference type="FunFam" id="3.90.950.10:FF:000009">
    <property type="entry name" value="Inosine triphosphate pyrophosphatase"/>
    <property type="match status" value="1"/>
</dbReference>
<keyword evidence="8 10" id="KW-0464">Manganese</keyword>
<dbReference type="GO" id="GO:0036220">
    <property type="term" value="F:ITP diphosphatase activity"/>
    <property type="evidence" value="ECO:0007669"/>
    <property type="project" value="UniProtKB-UniRule"/>
</dbReference>
<feature type="binding site" evidence="10">
    <location>
        <begin position="9"/>
        <end position="14"/>
    </location>
    <ligand>
        <name>ITP</name>
        <dbReference type="ChEBI" id="CHEBI:61402"/>
    </ligand>
</feature>
<sequence length="192" mass="21346">MSNSITFVTGNENKLKEVVAILSGSPNDSKVGKFTIVNKSLDLDEIQGTIEEVTIHKAKSAAQIINGPVLVEDTCLGFEEFNNLPGPYIKWFVKNLGLQGIVKMLSGFENKSANAICTFGYCKGPNEKVELFQGITKGSIVDSRGPTNFGWDSIFQPENYNQTYAEMDKVEKNKISHRFKALDKLKNYLLNE</sequence>
<dbReference type="GO" id="GO:0035870">
    <property type="term" value="F:dITP diphosphatase activity"/>
    <property type="evidence" value="ECO:0007669"/>
    <property type="project" value="UniProtKB-UniRule"/>
</dbReference>
<evidence type="ECO:0000256" key="10">
    <source>
        <dbReference type="HAMAP-Rule" id="MF_03148"/>
    </source>
</evidence>
<dbReference type="GO" id="GO:0005737">
    <property type="term" value="C:cytoplasm"/>
    <property type="evidence" value="ECO:0007669"/>
    <property type="project" value="UniProtKB-SubCell"/>
</dbReference>
<dbReference type="GO" id="GO:0000166">
    <property type="term" value="F:nucleotide binding"/>
    <property type="evidence" value="ECO:0007669"/>
    <property type="project" value="UniProtKB-KW"/>
</dbReference>
<comment type="catalytic activity">
    <reaction evidence="10">
        <text>ITP + H2O = IMP + diphosphate + H(+)</text>
        <dbReference type="Rhea" id="RHEA:29399"/>
        <dbReference type="ChEBI" id="CHEBI:15377"/>
        <dbReference type="ChEBI" id="CHEBI:15378"/>
        <dbReference type="ChEBI" id="CHEBI:33019"/>
        <dbReference type="ChEBI" id="CHEBI:58053"/>
        <dbReference type="ChEBI" id="CHEBI:61402"/>
        <dbReference type="EC" id="3.6.1.66"/>
    </reaction>
</comment>
<gene>
    <name evidence="10" type="primary">HAM1</name>
    <name evidence="12" type="ORF">CANVERA_P4423</name>
</gene>
<feature type="binding site" evidence="10">
    <location>
        <position position="172"/>
    </location>
    <ligand>
        <name>ITP</name>
        <dbReference type="ChEBI" id="CHEBI:61402"/>
    </ligand>
</feature>
<keyword evidence="6 10" id="KW-0460">Magnesium</keyword>
<feature type="binding site" evidence="10">
    <location>
        <position position="73"/>
    </location>
    <ligand>
        <name>Mg(2+)</name>
        <dbReference type="ChEBI" id="CHEBI:18420"/>
    </ligand>
</feature>
<dbReference type="AlphaFoldDB" id="A0A9W4U1V8"/>
<dbReference type="CDD" id="cd00515">
    <property type="entry name" value="HAM1"/>
    <property type="match status" value="1"/>
</dbReference>
<keyword evidence="7 10" id="KW-0546">Nucleotide metabolism</keyword>
<organism evidence="12 13">
    <name type="scientific">Candida verbasci</name>
    <dbReference type="NCBI Taxonomy" id="1227364"/>
    <lineage>
        <taxon>Eukaryota</taxon>
        <taxon>Fungi</taxon>
        <taxon>Dikarya</taxon>
        <taxon>Ascomycota</taxon>
        <taxon>Saccharomycotina</taxon>
        <taxon>Pichiomycetes</taxon>
        <taxon>Debaryomycetaceae</taxon>
        <taxon>Candida/Lodderomyces clade</taxon>
        <taxon>Candida</taxon>
    </lineage>
</organism>
<reference evidence="12" key="1">
    <citation type="submission" date="2022-12" db="EMBL/GenBank/DDBJ databases">
        <authorList>
            <person name="Brejova B."/>
        </authorList>
    </citation>
    <scope>NUCLEOTIDE SEQUENCE</scope>
</reference>
<feature type="binding site" evidence="10">
    <location>
        <position position="45"/>
    </location>
    <ligand>
        <name>Mg(2+)</name>
        <dbReference type="ChEBI" id="CHEBI:18420"/>
    </ligand>
</feature>
<dbReference type="InterPro" id="IPR027502">
    <property type="entry name" value="ITPase"/>
</dbReference>
<dbReference type="EC" id="3.6.1.66" evidence="10"/>
<dbReference type="PANTHER" id="PTHR11067:SF9">
    <property type="entry name" value="INOSINE TRIPHOSPHATE PYROPHOSPHATASE"/>
    <property type="match status" value="1"/>
</dbReference>
<dbReference type="Pfam" id="PF01725">
    <property type="entry name" value="Ham1p_like"/>
    <property type="match status" value="1"/>
</dbReference>
<feature type="binding site" evidence="10">
    <location>
        <begin position="73"/>
        <end position="74"/>
    </location>
    <ligand>
        <name>ITP</name>
        <dbReference type="ChEBI" id="CHEBI:61402"/>
    </ligand>
</feature>
<keyword evidence="9 10" id="KW-0539">Nucleus</keyword>
<evidence type="ECO:0000256" key="5">
    <source>
        <dbReference type="ARBA" id="ARBA00022801"/>
    </source>
</evidence>
<dbReference type="InterPro" id="IPR002637">
    <property type="entry name" value="RdgB/HAM1"/>
</dbReference>
<evidence type="ECO:0000256" key="9">
    <source>
        <dbReference type="ARBA" id="ARBA00023242"/>
    </source>
</evidence>
<dbReference type="HAMAP" id="MF_03148">
    <property type="entry name" value="HAM1_NTPase"/>
    <property type="match status" value="1"/>
</dbReference>
<dbReference type="EMBL" id="CANTUO010000005">
    <property type="protein sequence ID" value="CAI5759911.1"/>
    <property type="molecule type" value="Genomic_DNA"/>
</dbReference>
<keyword evidence="3 10" id="KW-0479">Metal-binding</keyword>
<evidence type="ECO:0000256" key="6">
    <source>
        <dbReference type="ARBA" id="ARBA00022842"/>
    </source>
</evidence>
<evidence type="ECO:0000313" key="13">
    <source>
        <dbReference type="Proteomes" id="UP001152885"/>
    </source>
</evidence>
<comment type="subunit">
    <text evidence="10">Homodimer.</text>
</comment>
<feature type="binding site" evidence="10">
    <location>
        <position position="57"/>
    </location>
    <ligand>
        <name>ITP</name>
        <dbReference type="ChEBI" id="CHEBI:61402"/>
    </ligand>
</feature>
<keyword evidence="5 10" id="KW-0378">Hydrolase</keyword>
<keyword evidence="4 10" id="KW-0547">Nucleotide-binding</keyword>
<proteinExistence type="inferred from homology"/>
<comment type="cofactor">
    <cofactor evidence="10">
        <name>Mg(2+)</name>
        <dbReference type="ChEBI" id="CHEBI:18420"/>
    </cofactor>
    <cofactor evidence="10">
        <name>Mn(2+)</name>
        <dbReference type="ChEBI" id="CHEBI:29035"/>
    </cofactor>
    <text evidence="10">Binds 1 divalent metal cation per subunit; can use either Mg(2+) or Mn(2+).</text>
</comment>
<dbReference type="GO" id="GO:0036222">
    <property type="term" value="F:XTP diphosphatase activity"/>
    <property type="evidence" value="ECO:0007669"/>
    <property type="project" value="UniProtKB-UniRule"/>
</dbReference>
<dbReference type="GO" id="GO:0046872">
    <property type="term" value="F:metal ion binding"/>
    <property type="evidence" value="ECO:0007669"/>
    <property type="project" value="UniProtKB-KW"/>
</dbReference>
<comment type="similarity">
    <text evidence="1 10 11">Belongs to the HAM1 NTPase family.</text>
</comment>
<comment type="catalytic activity">
    <reaction evidence="10">
        <text>dITP + H2O = dIMP + diphosphate + H(+)</text>
        <dbReference type="Rhea" id="RHEA:28342"/>
        <dbReference type="ChEBI" id="CHEBI:15377"/>
        <dbReference type="ChEBI" id="CHEBI:15378"/>
        <dbReference type="ChEBI" id="CHEBI:33019"/>
        <dbReference type="ChEBI" id="CHEBI:61194"/>
        <dbReference type="ChEBI" id="CHEBI:61382"/>
        <dbReference type="EC" id="3.6.1.66"/>
    </reaction>
</comment>
<dbReference type="GO" id="GO:0009117">
    <property type="term" value="P:nucleotide metabolic process"/>
    <property type="evidence" value="ECO:0007669"/>
    <property type="project" value="UniProtKB-KW"/>
</dbReference>
<feature type="binding site" evidence="10">
    <location>
        <begin position="149"/>
        <end position="152"/>
    </location>
    <ligand>
        <name>ITP</name>
        <dbReference type="ChEBI" id="CHEBI:61402"/>
    </ligand>
</feature>
<dbReference type="SUPFAM" id="SSF52972">
    <property type="entry name" value="ITPase-like"/>
    <property type="match status" value="1"/>
</dbReference>
<dbReference type="GO" id="GO:0009204">
    <property type="term" value="P:deoxyribonucleoside triphosphate catabolic process"/>
    <property type="evidence" value="ECO:0007669"/>
    <property type="project" value="UniProtKB-UniRule"/>
</dbReference>
<comment type="subcellular location">
    <subcellularLocation>
        <location evidence="10">Cytoplasm</location>
    </subcellularLocation>
    <subcellularLocation>
        <location evidence="10">Nucleus</location>
    </subcellularLocation>
</comment>
<name>A0A9W4U1V8_9ASCO</name>
<evidence type="ECO:0000256" key="11">
    <source>
        <dbReference type="RuleBase" id="RU003781"/>
    </source>
</evidence>
<evidence type="ECO:0000256" key="2">
    <source>
        <dbReference type="ARBA" id="ARBA00022490"/>
    </source>
</evidence>
<dbReference type="Gene3D" id="3.90.950.10">
    <property type="match status" value="1"/>
</dbReference>
<evidence type="ECO:0000256" key="3">
    <source>
        <dbReference type="ARBA" id="ARBA00022723"/>
    </source>
</evidence>
<evidence type="ECO:0000313" key="12">
    <source>
        <dbReference type="EMBL" id="CAI5759911.1"/>
    </source>
</evidence>
<dbReference type="GO" id="GO:0005634">
    <property type="term" value="C:nucleus"/>
    <property type="evidence" value="ECO:0007669"/>
    <property type="project" value="UniProtKB-SubCell"/>
</dbReference>
<keyword evidence="2 10" id="KW-0963">Cytoplasm</keyword>
<evidence type="ECO:0000256" key="8">
    <source>
        <dbReference type="ARBA" id="ARBA00023211"/>
    </source>
</evidence>
<dbReference type="Proteomes" id="UP001152885">
    <property type="component" value="Unassembled WGS sequence"/>
</dbReference>
<evidence type="ECO:0000256" key="4">
    <source>
        <dbReference type="ARBA" id="ARBA00022741"/>
    </source>
</evidence>